<organism evidence="3 4">
    <name type="scientific">Cannabis sativa</name>
    <name type="common">Hemp</name>
    <name type="synonym">Marijuana</name>
    <dbReference type="NCBI Taxonomy" id="3483"/>
    <lineage>
        <taxon>Eukaryota</taxon>
        <taxon>Viridiplantae</taxon>
        <taxon>Streptophyta</taxon>
        <taxon>Embryophyta</taxon>
        <taxon>Tracheophyta</taxon>
        <taxon>Spermatophyta</taxon>
        <taxon>Magnoliopsida</taxon>
        <taxon>eudicotyledons</taxon>
        <taxon>Gunneridae</taxon>
        <taxon>Pentapetalae</taxon>
        <taxon>rosids</taxon>
        <taxon>fabids</taxon>
        <taxon>Rosales</taxon>
        <taxon>Cannabaceae</taxon>
        <taxon>Cannabis</taxon>
    </lineage>
</organism>
<accession>A0A7J6DLG0</accession>
<dbReference type="AlphaFoldDB" id="A0A7J6DLG0"/>
<proteinExistence type="inferred from homology"/>
<dbReference type="GO" id="GO:0006979">
    <property type="term" value="P:response to oxidative stress"/>
    <property type="evidence" value="ECO:0007669"/>
    <property type="project" value="TreeGrafter"/>
</dbReference>
<evidence type="ECO:0000313" key="4">
    <source>
        <dbReference type="Proteomes" id="UP000583929"/>
    </source>
</evidence>
<comment type="caution">
    <text evidence="3">The sequence shown here is derived from an EMBL/GenBank/DDBJ whole genome shotgun (WGS) entry which is preliminary data.</text>
</comment>
<comment type="subcellular location">
    <subcellularLocation>
        <location evidence="2">Mitochondrion inner membrane</location>
        <topology evidence="2">Peripheral membrane protein</topology>
        <orientation evidence="2">Matrix side</orientation>
    </subcellularLocation>
</comment>
<protein>
    <recommendedName>
        <fullName evidence="2">NADH dehydrogenase [ubiquinone] 1 alpha subcomplex subunit 12</fullName>
    </recommendedName>
</protein>
<sequence length="205" mass="23623">MSKLFSRVAGFFSNRTKMGVDKAGNRYFARKEEIDGVLKEKRWVIFKGEDDPTSIPVEWICWLNGQRKKAPTSEEREEMEARRERVRLNVALMKKEEEERKLKEGSTQKGKAAGPDLSSFIRQFPGVKVEEQTDGEGEWQQEREKYFKTNPRVFGANRIRANIQARDMAATNMNFGVAACCFGTNTNPIFCFYLTSERKSRGESI</sequence>
<keyword evidence="2" id="KW-0999">Mitochondrion inner membrane</keyword>
<keyword evidence="2" id="KW-0472">Membrane</keyword>
<keyword evidence="4" id="KW-1185">Reference proteome</keyword>
<comment type="similarity">
    <text evidence="1 2">Belongs to the complex I NDUFA12 subunit family.</text>
</comment>
<name>A0A7J6DLG0_CANSA</name>
<comment type="function">
    <text evidence="2">Accessory subunit of the mitochondrial membrane respiratory chain NADH dehydrogenase (Complex I), that is believed not to be involved in catalysis. Complex I functions in the transfer of electrons from NADH to the respiratory chain. The immediate electron acceptor for the enzyme is believed to be ubiquinone.</text>
</comment>
<gene>
    <name evidence="3" type="ORF">G4B88_026713</name>
</gene>
<dbReference type="Proteomes" id="UP000583929">
    <property type="component" value="Unassembled WGS sequence"/>
</dbReference>
<evidence type="ECO:0000313" key="3">
    <source>
        <dbReference type="EMBL" id="KAF4346902.1"/>
    </source>
</evidence>
<evidence type="ECO:0000256" key="2">
    <source>
        <dbReference type="RuleBase" id="RU363103"/>
    </source>
</evidence>
<reference evidence="3 4" key="1">
    <citation type="journal article" date="2020" name="bioRxiv">
        <title>Sequence and annotation of 42 cannabis genomes reveals extensive copy number variation in cannabinoid synthesis and pathogen resistance genes.</title>
        <authorList>
            <person name="Mckernan K.J."/>
            <person name="Helbert Y."/>
            <person name="Kane L.T."/>
            <person name="Ebling H."/>
            <person name="Zhang L."/>
            <person name="Liu B."/>
            <person name="Eaton Z."/>
            <person name="Mclaughlin S."/>
            <person name="Kingan S."/>
            <person name="Baybayan P."/>
            <person name="Concepcion G."/>
            <person name="Jordan M."/>
            <person name="Riva A."/>
            <person name="Barbazuk W."/>
            <person name="Harkins T."/>
        </authorList>
    </citation>
    <scope>NUCLEOTIDE SEQUENCE [LARGE SCALE GENOMIC DNA]</scope>
    <source>
        <strain evidence="4">cv. Jamaican Lion 4</strain>
        <tissue evidence="3">Leaf</tissue>
    </source>
</reference>
<dbReference type="GO" id="GO:0045271">
    <property type="term" value="C:respiratory chain complex I"/>
    <property type="evidence" value="ECO:0007669"/>
    <property type="project" value="InterPro"/>
</dbReference>
<dbReference type="PANTHER" id="PTHR12910:SF1">
    <property type="entry name" value="NADH DEHYDROGENASE [UBIQUINONE] 1 ALPHA SUBCOMPLEX SUBUNIT 12"/>
    <property type="match status" value="1"/>
</dbReference>
<dbReference type="PANTHER" id="PTHR12910">
    <property type="entry name" value="NADH-UBIQUINONE OXIDOREDUCTASE SUBUNIT B17.2"/>
    <property type="match status" value="1"/>
</dbReference>
<dbReference type="Pfam" id="PF05071">
    <property type="entry name" value="NDUFA12"/>
    <property type="match status" value="1"/>
</dbReference>
<dbReference type="InterPro" id="IPR007763">
    <property type="entry name" value="NDUFA12"/>
</dbReference>
<dbReference type="EMBL" id="JAATIQ010000897">
    <property type="protein sequence ID" value="KAF4346902.1"/>
    <property type="molecule type" value="Genomic_DNA"/>
</dbReference>
<keyword evidence="2" id="KW-0813">Transport</keyword>
<keyword evidence="2" id="KW-0679">Respiratory chain</keyword>
<dbReference type="GO" id="GO:0005743">
    <property type="term" value="C:mitochondrial inner membrane"/>
    <property type="evidence" value="ECO:0007669"/>
    <property type="project" value="UniProtKB-SubCell"/>
</dbReference>
<keyword evidence="2" id="KW-0249">Electron transport</keyword>
<evidence type="ECO:0000256" key="1">
    <source>
        <dbReference type="ARBA" id="ARBA00007355"/>
    </source>
</evidence>
<keyword evidence="2" id="KW-0496">Mitochondrion</keyword>